<dbReference type="EMBL" id="AGNK02005387">
    <property type="status" value="NOT_ANNOTATED_CDS"/>
    <property type="molecule type" value="Genomic_DNA"/>
</dbReference>
<dbReference type="HOGENOM" id="CLU_2376813_0_0_1"/>
<proteinExistence type="predicted"/>
<reference evidence="3" key="1">
    <citation type="journal article" date="2012" name="Nat. Biotechnol.">
        <title>Reference genome sequence of the model plant Setaria.</title>
        <authorList>
            <person name="Bennetzen J.L."/>
            <person name="Schmutz J."/>
            <person name="Wang H."/>
            <person name="Percifield R."/>
            <person name="Hawkins J."/>
            <person name="Pontaroli A.C."/>
            <person name="Estep M."/>
            <person name="Feng L."/>
            <person name="Vaughn J.N."/>
            <person name="Grimwood J."/>
            <person name="Jenkins J."/>
            <person name="Barry K."/>
            <person name="Lindquist E."/>
            <person name="Hellsten U."/>
            <person name="Deshpande S."/>
            <person name="Wang X."/>
            <person name="Wu X."/>
            <person name="Mitros T."/>
            <person name="Triplett J."/>
            <person name="Yang X."/>
            <person name="Ye C.Y."/>
            <person name="Mauro-Herrera M."/>
            <person name="Wang L."/>
            <person name="Li P."/>
            <person name="Sharma M."/>
            <person name="Sharma R."/>
            <person name="Ronald P.C."/>
            <person name="Panaud O."/>
            <person name="Kellogg E.A."/>
            <person name="Brutnell T.P."/>
            <person name="Doust A.N."/>
            <person name="Tuskan G.A."/>
            <person name="Rokhsar D."/>
            <person name="Devos K.M."/>
        </authorList>
    </citation>
    <scope>NUCLEOTIDE SEQUENCE [LARGE SCALE GENOMIC DNA]</scope>
    <source>
        <strain evidence="3">cv. Yugu1</strain>
    </source>
</reference>
<sequence length="95" mass="10642">MLRRWDRGRRDPPKEAPGHGAGGWTKAARHRWRLRESSSSGSGPRVWYGGPAPWLVTFDLLSVVLAPVVAGCSLCWCGFREQLLLDNNTVTHLNF</sequence>
<dbReference type="EnsemblPlants" id="KQK87385">
    <property type="protein sequence ID" value="KQK87385"/>
    <property type="gene ID" value="SETIT_040351mg"/>
</dbReference>
<reference evidence="2" key="2">
    <citation type="submission" date="2018-08" db="UniProtKB">
        <authorList>
            <consortium name="EnsemblPlants"/>
        </authorList>
    </citation>
    <scope>IDENTIFICATION</scope>
    <source>
        <strain evidence="2">Yugu1</strain>
    </source>
</reference>
<dbReference type="Gramene" id="KQK87385">
    <property type="protein sequence ID" value="KQK87385"/>
    <property type="gene ID" value="SETIT_040351mg"/>
</dbReference>
<keyword evidence="3" id="KW-1185">Reference proteome</keyword>
<evidence type="ECO:0000313" key="3">
    <source>
        <dbReference type="Proteomes" id="UP000004995"/>
    </source>
</evidence>
<evidence type="ECO:0000256" key="1">
    <source>
        <dbReference type="SAM" id="MobiDB-lite"/>
    </source>
</evidence>
<accession>K4AN54</accession>
<dbReference type="Proteomes" id="UP000004995">
    <property type="component" value="Unassembled WGS sequence"/>
</dbReference>
<dbReference type="AlphaFoldDB" id="K4AN54"/>
<dbReference type="InParanoid" id="K4AN54"/>
<organism evidence="2 3">
    <name type="scientific">Setaria italica</name>
    <name type="common">Foxtail millet</name>
    <name type="synonym">Panicum italicum</name>
    <dbReference type="NCBI Taxonomy" id="4555"/>
    <lineage>
        <taxon>Eukaryota</taxon>
        <taxon>Viridiplantae</taxon>
        <taxon>Streptophyta</taxon>
        <taxon>Embryophyta</taxon>
        <taxon>Tracheophyta</taxon>
        <taxon>Spermatophyta</taxon>
        <taxon>Magnoliopsida</taxon>
        <taxon>Liliopsida</taxon>
        <taxon>Poales</taxon>
        <taxon>Poaceae</taxon>
        <taxon>PACMAD clade</taxon>
        <taxon>Panicoideae</taxon>
        <taxon>Panicodae</taxon>
        <taxon>Paniceae</taxon>
        <taxon>Cenchrinae</taxon>
        <taxon>Setaria</taxon>
    </lineage>
</organism>
<protein>
    <submittedName>
        <fullName evidence="2">Uncharacterized protein</fullName>
    </submittedName>
</protein>
<evidence type="ECO:0000313" key="2">
    <source>
        <dbReference type="EnsemblPlants" id="KQK87385"/>
    </source>
</evidence>
<feature type="compositionally biased region" description="Basic and acidic residues" evidence="1">
    <location>
        <begin position="1"/>
        <end position="17"/>
    </location>
</feature>
<name>K4AN54_SETIT</name>
<feature type="region of interest" description="Disordered" evidence="1">
    <location>
        <begin position="1"/>
        <end position="28"/>
    </location>
</feature>